<gene>
    <name evidence="2" type="ORF">PVAP13_1KG100154</name>
</gene>
<comment type="caution">
    <text evidence="2">The sequence shown here is derived from an EMBL/GenBank/DDBJ whole genome shotgun (WGS) entry which is preliminary data.</text>
</comment>
<organism evidence="2 3">
    <name type="scientific">Panicum virgatum</name>
    <name type="common">Blackwell switchgrass</name>
    <dbReference type="NCBI Taxonomy" id="38727"/>
    <lineage>
        <taxon>Eukaryota</taxon>
        <taxon>Viridiplantae</taxon>
        <taxon>Streptophyta</taxon>
        <taxon>Embryophyta</taxon>
        <taxon>Tracheophyta</taxon>
        <taxon>Spermatophyta</taxon>
        <taxon>Magnoliopsida</taxon>
        <taxon>Liliopsida</taxon>
        <taxon>Poales</taxon>
        <taxon>Poaceae</taxon>
        <taxon>PACMAD clade</taxon>
        <taxon>Panicoideae</taxon>
        <taxon>Panicodae</taxon>
        <taxon>Paniceae</taxon>
        <taxon>Panicinae</taxon>
        <taxon>Panicum</taxon>
        <taxon>Panicum sect. Hiantes</taxon>
    </lineage>
</organism>
<dbReference type="EMBL" id="CM029037">
    <property type="protein sequence ID" value="KAG2656644.1"/>
    <property type="molecule type" value="Genomic_DNA"/>
</dbReference>
<evidence type="ECO:0000313" key="2">
    <source>
        <dbReference type="EMBL" id="KAG2656643.1"/>
    </source>
</evidence>
<evidence type="ECO:0000256" key="1">
    <source>
        <dbReference type="SAM" id="MobiDB-lite"/>
    </source>
</evidence>
<reference evidence="2" key="1">
    <citation type="submission" date="2020-05" db="EMBL/GenBank/DDBJ databases">
        <title>WGS assembly of Panicum virgatum.</title>
        <authorList>
            <person name="Lovell J.T."/>
            <person name="Jenkins J."/>
            <person name="Shu S."/>
            <person name="Juenger T.E."/>
            <person name="Schmutz J."/>
        </authorList>
    </citation>
    <scope>NUCLEOTIDE SEQUENCE</scope>
    <source>
        <strain evidence="2">AP13</strain>
    </source>
</reference>
<dbReference type="Pfam" id="PF04640">
    <property type="entry name" value="PLATZ"/>
    <property type="match status" value="1"/>
</dbReference>
<name>A0A8T0XH80_PANVG</name>
<dbReference type="AlphaFoldDB" id="A0A8T0XH80"/>
<evidence type="ECO:0000313" key="3">
    <source>
        <dbReference type="Proteomes" id="UP000823388"/>
    </source>
</evidence>
<feature type="compositionally biased region" description="Acidic residues" evidence="1">
    <location>
        <begin position="179"/>
        <end position="203"/>
    </location>
</feature>
<dbReference type="InterPro" id="IPR006734">
    <property type="entry name" value="PLATZ"/>
</dbReference>
<dbReference type="EMBL" id="CM029037">
    <property type="protein sequence ID" value="KAG2656643.1"/>
    <property type="molecule type" value="Genomic_DNA"/>
</dbReference>
<accession>A0A8T0XH80</accession>
<sequence>MGMGGLKKMALLDAQRRPPAWLRRLRETKKFFEPCSLHAGTLGRSTRSAGSCNYFCTSCDDGGALCSGCLADHAGHEIIQIRRSSSHCLVKVADLRRLLNVSYVQTYMINGEPGVFLDKRALSGKAKKPAANKCTECNRGLNDADCLFCSLGCKANGIEDLLDFNITFAVDPRGNSSGEESESESESETETETETESSDDDDTFLLPTKSRKLGTSPGSPRQVTARGRRSR</sequence>
<dbReference type="PANTHER" id="PTHR31065">
    <property type="entry name" value="PLATZ TRANSCRIPTION FACTOR FAMILY PROTEIN"/>
    <property type="match status" value="1"/>
</dbReference>
<dbReference type="PANTHER" id="PTHR31065:SF49">
    <property type="entry name" value="PLATZ TRANSCRIPTION FACTOR FAMILY PROTEIN"/>
    <property type="match status" value="1"/>
</dbReference>
<evidence type="ECO:0008006" key="4">
    <source>
        <dbReference type="Google" id="ProtNLM"/>
    </source>
</evidence>
<dbReference type="Proteomes" id="UP000823388">
    <property type="component" value="Chromosome 1K"/>
</dbReference>
<feature type="region of interest" description="Disordered" evidence="1">
    <location>
        <begin position="173"/>
        <end position="231"/>
    </location>
</feature>
<protein>
    <recommendedName>
        <fullName evidence="4">PLATZ transcription factor family protein</fullName>
    </recommendedName>
</protein>
<proteinExistence type="predicted"/>
<keyword evidence="3" id="KW-1185">Reference proteome</keyword>